<dbReference type="SUPFAM" id="SSF54593">
    <property type="entry name" value="Glyoxalase/Bleomycin resistance protein/Dihydroxybiphenyl dioxygenase"/>
    <property type="match status" value="1"/>
</dbReference>
<dbReference type="Proteomes" id="UP000077363">
    <property type="component" value="Chromosome"/>
</dbReference>
<dbReference type="Gene3D" id="3.10.180.10">
    <property type="entry name" value="2,3-Dihydroxybiphenyl 1,2-Dioxygenase, domain 1"/>
    <property type="match status" value="1"/>
</dbReference>
<dbReference type="PANTHER" id="PTHR36113">
    <property type="entry name" value="LYASE, PUTATIVE-RELATED-RELATED"/>
    <property type="match status" value="1"/>
</dbReference>
<protein>
    <submittedName>
        <fullName evidence="2">Glyoxalase</fullName>
    </submittedName>
</protein>
<dbReference type="PROSITE" id="PS51819">
    <property type="entry name" value="VOC"/>
    <property type="match status" value="1"/>
</dbReference>
<dbReference type="AlphaFoldDB" id="A0A172T8C4"/>
<dbReference type="Pfam" id="PF00903">
    <property type="entry name" value="Glyoxalase"/>
    <property type="match status" value="1"/>
</dbReference>
<evidence type="ECO:0000259" key="1">
    <source>
        <dbReference type="PROSITE" id="PS51819"/>
    </source>
</evidence>
<dbReference type="InterPro" id="IPR029068">
    <property type="entry name" value="Glyas_Bleomycin-R_OHBP_Dase"/>
</dbReference>
<feature type="domain" description="VOC" evidence="1">
    <location>
        <begin position="2"/>
        <end position="109"/>
    </location>
</feature>
<dbReference type="InterPro" id="IPR004360">
    <property type="entry name" value="Glyas_Fos-R_dOase_dom"/>
</dbReference>
<dbReference type="InterPro" id="IPR051332">
    <property type="entry name" value="Fosfomycin_Res_Enzymes"/>
</dbReference>
<keyword evidence="3" id="KW-1185">Reference proteome</keyword>
<proteinExistence type="predicted"/>
<dbReference type="STRING" id="1182568.SU48_04810"/>
<name>A0A172T8C4_9DEIO</name>
<reference evidence="2 3" key="1">
    <citation type="submission" date="2015-01" db="EMBL/GenBank/DDBJ databases">
        <title>Deinococcus puniceus/DY1/ whole genome sequencing.</title>
        <authorList>
            <person name="Kim M.K."/>
            <person name="Srinivasan S."/>
            <person name="Lee J.-J."/>
        </authorList>
    </citation>
    <scope>NUCLEOTIDE SEQUENCE [LARGE SCALE GENOMIC DNA]</scope>
    <source>
        <strain evidence="2 3">DY1</strain>
    </source>
</reference>
<organism evidence="2 3">
    <name type="scientific">Deinococcus puniceus</name>
    <dbReference type="NCBI Taxonomy" id="1182568"/>
    <lineage>
        <taxon>Bacteria</taxon>
        <taxon>Thermotogati</taxon>
        <taxon>Deinococcota</taxon>
        <taxon>Deinococci</taxon>
        <taxon>Deinococcales</taxon>
        <taxon>Deinococcaceae</taxon>
        <taxon>Deinococcus</taxon>
    </lineage>
</organism>
<gene>
    <name evidence="2" type="ORF">SU48_04810</name>
</gene>
<accession>A0A172T8C4</accession>
<dbReference type="InterPro" id="IPR037523">
    <property type="entry name" value="VOC_core"/>
</dbReference>
<dbReference type="CDD" id="cd06587">
    <property type="entry name" value="VOC"/>
    <property type="match status" value="1"/>
</dbReference>
<dbReference type="KEGG" id="dpu:SU48_04810"/>
<sequence length="109" mass="12066">MKLNHLGVVVTDVLATRTFLETYFGLTGIGKANRRMTHLHDEDGFALSLFAGEQASEIHIGFIQETQEAVDAIYERLRSDGFDVKPPQLSHGWTFYVTAPGGLIVEVVC</sequence>
<evidence type="ECO:0000313" key="2">
    <source>
        <dbReference type="EMBL" id="ANE43197.1"/>
    </source>
</evidence>
<dbReference type="EMBL" id="CP011387">
    <property type="protein sequence ID" value="ANE43197.1"/>
    <property type="molecule type" value="Genomic_DNA"/>
</dbReference>
<dbReference type="OrthoDB" id="1270449at2"/>
<dbReference type="PANTHER" id="PTHR36113:SF3">
    <property type="entry name" value="SLL5075 PROTEIN"/>
    <property type="match status" value="1"/>
</dbReference>
<evidence type="ECO:0000313" key="3">
    <source>
        <dbReference type="Proteomes" id="UP000077363"/>
    </source>
</evidence>
<dbReference type="RefSeq" id="WP_064014258.1">
    <property type="nucleotide sequence ID" value="NZ_CP011387.1"/>
</dbReference>
<dbReference type="PATRIC" id="fig|1182568.3.peg.1000"/>